<dbReference type="PANTHER" id="PTHR45586:SF1">
    <property type="entry name" value="LIPOPOLYSACCHARIDE ASSEMBLY PROTEIN B"/>
    <property type="match status" value="1"/>
</dbReference>
<protein>
    <submittedName>
        <fullName evidence="4">Uncharacterized protein</fullName>
    </submittedName>
</protein>
<keyword evidence="2 3" id="KW-0802">TPR repeat</keyword>
<organism evidence="4 5">
    <name type="scientific">Neobacillus mesonae</name>
    <dbReference type="NCBI Taxonomy" id="1193713"/>
    <lineage>
        <taxon>Bacteria</taxon>
        <taxon>Bacillati</taxon>
        <taxon>Bacillota</taxon>
        <taxon>Bacilli</taxon>
        <taxon>Bacillales</taxon>
        <taxon>Bacillaceae</taxon>
        <taxon>Neobacillus</taxon>
    </lineage>
</organism>
<accession>A0A3Q9QY78</accession>
<reference evidence="4 5" key="1">
    <citation type="submission" date="2017-07" db="EMBL/GenBank/DDBJ databases">
        <title>The complete genome sequence of Bacillus mesonae strain H20-5, an efficient strain improving plant abiotic stress resistance.</title>
        <authorList>
            <person name="Kim S.Y."/>
            <person name="Song H."/>
            <person name="Sang M.K."/>
            <person name="Weon H.-Y."/>
            <person name="Song J."/>
        </authorList>
    </citation>
    <scope>NUCLEOTIDE SEQUENCE [LARGE SCALE GENOMIC DNA]</scope>
    <source>
        <strain evidence="4 5">H20-5</strain>
    </source>
</reference>
<sequence>MDRVNKIIHLLENGQHKEALDEYNVVLNKGSHEEKFMLGEELFHYGFLEEAKALIEKLLTVFPEEGELLILLAEILVEAGEEEQAILVLEKISTQDANYGQSLLLLADLYQMEGLYEVSENKILKAKELLPNEIIIDFALGELYGEQGEILKAMKAYEDVLKKTNEIAGVNIHSRMADLLSASGAFEDALIYYDKALEEKLEINTLFGYAFTALQAGYNRTAIEKFTELKELDPEYHSLYLHLASAYEREEELENSLRIVQEGIKQDEFNKELFYKGGKIALKLGMEEEAEKYLRESLVLDPGYLEAAITLNKLFLQQERYKDVIELISELDLAAEDEPQLLWDSALAYEGLEEFSDALDKYESAYTYFKNNETFLTDYGYFLIEEGKTDLAAEIFKQILLKDPTNTEVLDLLERLTESGDLN</sequence>
<dbReference type="RefSeq" id="WP_127487944.1">
    <property type="nucleotide sequence ID" value="NZ_CP022572.1"/>
</dbReference>
<feature type="repeat" description="TPR" evidence="3">
    <location>
        <begin position="271"/>
        <end position="304"/>
    </location>
</feature>
<dbReference type="KEGG" id="nmk:CHR53_18805"/>
<keyword evidence="5" id="KW-1185">Reference proteome</keyword>
<proteinExistence type="predicted"/>
<dbReference type="PROSITE" id="PS50005">
    <property type="entry name" value="TPR"/>
    <property type="match status" value="1"/>
</dbReference>
<dbReference type="AlphaFoldDB" id="A0A3Q9QY78"/>
<dbReference type="Pfam" id="PF13181">
    <property type="entry name" value="TPR_8"/>
    <property type="match status" value="1"/>
</dbReference>
<dbReference type="SUPFAM" id="SSF48452">
    <property type="entry name" value="TPR-like"/>
    <property type="match status" value="2"/>
</dbReference>
<evidence type="ECO:0000256" key="2">
    <source>
        <dbReference type="ARBA" id="ARBA00022803"/>
    </source>
</evidence>
<dbReference type="STRING" id="1193713.GCA_001636315_00598"/>
<evidence type="ECO:0000313" key="5">
    <source>
        <dbReference type="Proteomes" id="UP000282892"/>
    </source>
</evidence>
<keyword evidence="1" id="KW-0677">Repeat</keyword>
<evidence type="ECO:0000313" key="4">
    <source>
        <dbReference type="EMBL" id="AZU63141.1"/>
    </source>
</evidence>
<dbReference type="InterPro" id="IPR011990">
    <property type="entry name" value="TPR-like_helical_dom_sf"/>
</dbReference>
<dbReference type="InterPro" id="IPR051012">
    <property type="entry name" value="CellSynth/LPSAsmb/PSIAsmb"/>
</dbReference>
<evidence type="ECO:0000256" key="1">
    <source>
        <dbReference type="ARBA" id="ARBA00022737"/>
    </source>
</evidence>
<dbReference type="Gene3D" id="1.25.40.10">
    <property type="entry name" value="Tetratricopeptide repeat domain"/>
    <property type="match status" value="3"/>
</dbReference>
<gene>
    <name evidence="4" type="ORF">CHR53_18805</name>
</gene>
<dbReference type="PANTHER" id="PTHR45586">
    <property type="entry name" value="TPR REPEAT-CONTAINING PROTEIN PA4667"/>
    <property type="match status" value="1"/>
</dbReference>
<evidence type="ECO:0000256" key="3">
    <source>
        <dbReference type="PROSITE-ProRule" id="PRU00339"/>
    </source>
</evidence>
<dbReference type="Pfam" id="PF14559">
    <property type="entry name" value="TPR_19"/>
    <property type="match status" value="2"/>
</dbReference>
<dbReference type="SMART" id="SM00028">
    <property type="entry name" value="TPR"/>
    <property type="match status" value="9"/>
</dbReference>
<dbReference type="Proteomes" id="UP000282892">
    <property type="component" value="Chromosome"/>
</dbReference>
<name>A0A3Q9QY78_9BACI</name>
<dbReference type="EMBL" id="CP022572">
    <property type="protein sequence ID" value="AZU63141.1"/>
    <property type="molecule type" value="Genomic_DNA"/>
</dbReference>
<dbReference type="OrthoDB" id="2080803at2"/>
<dbReference type="InterPro" id="IPR019734">
    <property type="entry name" value="TPR_rpt"/>
</dbReference>